<accession>A0AAN6T3F5</accession>
<reference evidence="2" key="1">
    <citation type="journal article" date="2023" name="Mol. Phylogenet. Evol.">
        <title>Genome-scale phylogeny and comparative genomics of the fungal order Sordariales.</title>
        <authorList>
            <person name="Hensen N."/>
            <person name="Bonometti L."/>
            <person name="Westerberg I."/>
            <person name="Brannstrom I.O."/>
            <person name="Guillou S."/>
            <person name="Cros-Aarteil S."/>
            <person name="Calhoun S."/>
            <person name="Haridas S."/>
            <person name="Kuo A."/>
            <person name="Mondo S."/>
            <person name="Pangilinan J."/>
            <person name="Riley R."/>
            <person name="LaButti K."/>
            <person name="Andreopoulos B."/>
            <person name="Lipzen A."/>
            <person name="Chen C."/>
            <person name="Yan M."/>
            <person name="Daum C."/>
            <person name="Ng V."/>
            <person name="Clum A."/>
            <person name="Steindorff A."/>
            <person name="Ohm R.A."/>
            <person name="Martin F."/>
            <person name="Silar P."/>
            <person name="Natvig D.O."/>
            <person name="Lalanne C."/>
            <person name="Gautier V."/>
            <person name="Ament-Velasquez S.L."/>
            <person name="Kruys A."/>
            <person name="Hutchinson M.I."/>
            <person name="Powell A.J."/>
            <person name="Barry K."/>
            <person name="Miller A.N."/>
            <person name="Grigoriev I.V."/>
            <person name="Debuchy R."/>
            <person name="Gladieux P."/>
            <person name="Hiltunen Thoren M."/>
            <person name="Johannesson H."/>
        </authorList>
    </citation>
    <scope>NUCLEOTIDE SEQUENCE</scope>
    <source>
        <strain evidence="2">CBS 757.83</strain>
    </source>
</reference>
<evidence type="ECO:0000259" key="1">
    <source>
        <dbReference type="PROSITE" id="PS51186"/>
    </source>
</evidence>
<sequence length="164" mass="17643">PSPALLPGYTLHSGYPPIPDYLHLRAASGLTPKTPAQAEPIARNSWYGCYITFTPPPNPNKTTTAATKAEKEDTIVAMGRIIGDGGWYFHIVDMAVLPTHQRKGLGGAVLGRLLAHIREEAPRDGDGAYVTLFADAPGRALYARTGFVETTPGQLGMMLPMGWE</sequence>
<evidence type="ECO:0000313" key="3">
    <source>
        <dbReference type="Proteomes" id="UP001305647"/>
    </source>
</evidence>
<dbReference type="GO" id="GO:0016747">
    <property type="term" value="F:acyltransferase activity, transferring groups other than amino-acyl groups"/>
    <property type="evidence" value="ECO:0007669"/>
    <property type="project" value="InterPro"/>
</dbReference>
<dbReference type="Proteomes" id="UP001305647">
    <property type="component" value="Unassembled WGS sequence"/>
</dbReference>
<feature type="non-terminal residue" evidence="2">
    <location>
        <position position="164"/>
    </location>
</feature>
<dbReference type="CDD" id="cd04301">
    <property type="entry name" value="NAT_SF"/>
    <property type="match status" value="1"/>
</dbReference>
<proteinExistence type="predicted"/>
<dbReference type="Pfam" id="PF13508">
    <property type="entry name" value="Acetyltransf_7"/>
    <property type="match status" value="1"/>
</dbReference>
<dbReference type="EMBL" id="MU863630">
    <property type="protein sequence ID" value="KAK4102836.1"/>
    <property type="molecule type" value="Genomic_DNA"/>
</dbReference>
<organism evidence="2 3">
    <name type="scientific">Parathielavia hyrcaniae</name>
    <dbReference type="NCBI Taxonomy" id="113614"/>
    <lineage>
        <taxon>Eukaryota</taxon>
        <taxon>Fungi</taxon>
        <taxon>Dikarya</taxon>
        <taxon>Ascomycota</taxon>
        <taxon>Pezizomycotina</taxon>
        <taxon>Sordariomycetes</taxon>
        <taxon>Sordariomycetidae</taxon>
        <taxon>Sordariales</taxon>
        <taxon>Chaetomiaceae</taxon>
        <taxon>Parathielavia</taxon>
    </lineage>
</organism>
<dbReference type="PROSITE" id="PS51186">
    <property type="entry name" value="GNAT"/>
    <property type="match status" value="1"/>
</dbReference>
<dbReference type="AlphaFoldDB" id="A0AAN6T3F5"/>
<reference evidence="2" key="2">
    <citation type="submission" date="2023-05" db="EMBL/GenBank/DDBJ databases">
        <authorList>
            <consortium name="Lawrence Berkeley National Laboratory"/>
            <person name="Steindorff A."/>
            <person name="Hensen N."/>
            <person name="Bonometti L."/>
            <person name="Westerberg I."/>
            <person name="Brannstrom I.O."/>
            <person name="Guillou S."/>
            <person name="Cros-Aarteil S."/>
            <person name="Calhoun S."/>
            <person name="Haridas S."/>
            <person name="Kuo A."/>
            <person name="Mondo S."/>
            <person name="Pangilinan J."/>
            <person name="Riley R."/>
            <person name="Labutti K."/>
            <person name="Andreopoulos B."/>
            <person name="Lipzen A."/>
            <person name="Chen C."/>
            <person name="Yanf M."/>
            <person name="Daum C."/>
            <person name="Ng V."/>
            <person name="Clum A."/>
            <person name="Ohm R."/>
            <person name="Martin F."/>
            <person name="Silar P."/>
            <person name="Natvig D."/>
            <person name="Lalanne C."/>
            <person name="Gautier V."/>
            <person name="Ament-Velasquez S.L."/>
            <person name="Kruys A."/>
            <person name="Hutchinson M.I."/>
            <person name="Powell A.J."/>
            <person name="Barry K."/>
            <person name="Miller A.N."/>
            <person name="Grigoriev I.V."/>
            <person name="Debuchy R."/>
            <person name="Gladieux P."/>
            <person name="Thoren M.H."/>
            <person name="Johannesson H."/>
        </authorList>
    </citation>
    <scope>NUCLEOTIDE SEQUENCE</scope>
    <source>
        <strain evidence="2">CBS 757.83</strain>
    </source>
</reference>
<keyword evidence="3" id="KW-1185">Reference proteome</keyword>
<dbReference type="InterPro" id="IPR000182">
    <property type="entry name" value="GNAT_dom"/>
</dbReference>
<feature type="domain" description="N-acetyltransferase" evidence="1">
    <location>
        <begin position="22"/>
        <end position="164"/>
    </location>
</feature>
<dbReference type="Gene3D" id="3.40.630.30">
    <property type="match status" value="1"/>
</dbReference>
<evidence type="ECO:0000313" key="2">
    <source>
        <dbReference type="EMBL" id="KAK4102836.1"/>
    </source>
</evidence>
<feature type="non-terminal residue" evidence="2">
    <location>
        <position position="1"/>
    </location>
</feature>
<name>A0AAN6T3F5_9PEZI</name>
<comment type="caution">
    <text evidence="2">The sequence shown here is derived from an EMBL/GenBank/DDBJ whole genome shotgun (WGS) entry which is preliminary data.</text>
</comment>
<protein>
    <recommendedName>
        <fullName evidence="1">N-acetyltransferase domain-containing protein</fullName>
    </recommendedName>
</protein>
<gene>
    <name evidence="2" type="ORF">N658DRAFT_408110</name>
</gene>
<dbReference type="SUPFAM" id="SSF55729">
    <property type="entry name" value="Acyl-CoA N-acyltransferases (Nat)"/>
    <property type="match status" value="1"/>
</dbReference>
<dbReference type="InterPro" id="IPR016181">
    <property type="entry name" value="Acyl_CoA_acyltransferase"/>
</dbReference>